<keyword evidence="3" id="KW-1185">Reference proteome</keyword>
<organism evidence="2 3">
    <name type="scientific">Flavobacterium zepuense</name>
    <dbReference type="NCBI Taxonomy" id="2593302"/>
    <lineage>
        <taxon>Bacteria</taxon>
        <taxon>Pseudomonadati</taxon>
        <taxon>Bacteroidota</taxon>
        <taxon>Flavobacteriia</taxon>
        <taxon>Flavobacteriales</taxon>
        <taxon>Flavobacteriaceae</taxon>
        <taxon>Flavobacterium</taxon>
    </lineage>
</organism>
<dbReference type="InterPro" id="IPR013783">
    <property type="entry name" value="Ig-like_fold"/>
</dbReference>
<feature type="signal peptide" evidence="1">
    <location>
        <begin position="1"/>
        <end position="25"/>
    </location>
</feature>
<name>A0A552V1E7_9FLAO</name>
<dbReference type="InterPro" id="IPR014756">
    <property type="entry name" value="Ig_E-set"/>
</dbReference>
<keyword evidence="1" id="KW-0732">Signal</keyword>
<dbReference type="CDD" id="cd00603">
    <property type="entry name" value="IPT_PCSR"/>
    <property type="match status" value="1"/>
</dbReference>
<gene>
    <name evidence="2" type="ORF">FMM05_10655</name>
</gene>
<evidence type="ECO:0000313" key="2">
    <source>
        <dbReference type="EMBL" id="TRW24284.1"/>
    </source>
</evidence>
<dbReference type="Pfam" id="PF13585">
    <property type="entry name" value="CHU_C"/>
    <property type="match status" value="1"/>
</dbReference>
<dbReference type="SUPFAM" id="SSF81296">
    <property type="entry name" value="E set domains"/>
    <property type="match status" value="1"/>
</dbReference>
<feature type="chain" id="PRO_5021721750" evidence="1">
    <location>
        <begin position="26"/>
        <end position="1252"/>
    </location>
</feature>
<dbReference type="InterPro" id="IPR026341">
    <property type="entry name" value="T9SS_type_B"/>
</dbReference>
<evidence type="ECO:0000256" key="1">
    <source>
        <dbReference type="SAM" id="SignalP"/>
    </source>
</evidence>
<dbReference type="OrthoDB" id="1391397at2"/>
<sequence length="1252" mass="128311">MERKITTKKITALLFVLLINCLSYAQPCATTGIATFAPASGPASTVVTISGIGFQNGSGVSAILFNGITSSGFTVISDTQIKAVVPQDATSGIISVVMSNCTATTLTPFTVFESACPTLPGSSFSAQPLSQAICEGADAQYTATINGGTGFTYQWKMLTALGTWVSISDDAIFSGTNTTTLTLTDTPAAYNGAQFYCQATSGTCLLISNATQLTVSSLPVVVMLPTQPTCLTPTGSLIIMPLVGDNLTYSINGTDFQSLALFSNLTPGSYLLTVKTSAGCTTAMPFTINAVPPLPAVANITVNQPDCNGVTTGSIIINSPINLGLTYSIDGVNFQSSTTFSNLAPGTYTVTVSTALGCLSVSATVTINEVPTPPAAATTMVTQPDCDTPTGTITVNAPTGTGLTYSIDGTNFQNGTTFANLAPGQYTVTVQGTGGCTSQTLPVTINAAPVQPVIATTTVTQPDCDTPTGSIIITAPIGTGLTYSIDGTTFQSGTTFANLSQGNYTVIIQGVAGCTSQSLPVTINAAPLAPAVAVTTVTQPTCTVTSGTINVSSPTGTGITYSINGTDFQTETTFANLAAGQYTLTVQNAGGCTSQSAPVTINAIPVAPAIASIDVTQPTCTSSIAKIVVTSPIGNGFTYSIDGTTFQANPTFTNLSEGNYTVTVQNIAGCFSETLPVTINAIPVAPAVPAYTVAHPTCVAKGSITLTATPEVGLTYSIDGTTFQAGLLFANLDPGTYTIIVMNADGCTAQTGIITLNPIPDAPAVAIANATQPVCNGIVTGSIIIASPTGTGLTYSIDGGTTYQSGTIFNNVAVGSYTVTVLSTEGCTSESAPIVIAAPVTPAVATFNFTQPDCTTGGSIVVTAPLGAEYTYSIDGINYQAGTTFTNLAGGTYQVTVMGQGGCTSVTAPITISNSPVPAVAATVVAQPNCFNNFGTIEITAPLGSSYSYSIDGGLTYQTSPVFTSLTPNSYTVTVSSNGCTSVTPSIVLVPAPGIPAAPVVSTIQPTCTMAGGTIVVGGSAGNTGYSFSIDGINYQTANSFSGLQPGTYNVIVRNEGGCTSTPVMATIIQATGEVLLTSTEGCKSMVGDSGYMLEVMLANNDFDIEDVTINWTDANGNEVGDDRTFNVSQYVADNNIDREDYPLQFTATVTTPGGCDGTIAFTVENAFCDIPKGISPNSDGMNDNFDISGLNASKLSIFNRHGKEVYSRNAYKNEWYGQTDNDEELPTGTYYYVIDTNGGSKTGWVYINRQD</sequence>
<dbReference type="EMBL" id="VJVZ01000006">
    <property type="protein sequence ID" value="TRW24284.1"/>
    <property type="molecule type" value="Genomic_DNA"/>
</dbReference>
<dbReference type="AlphaFoldDB" id="A0A552V1E7"/>
<dbReference type="RefSeq" id="WP_143373364.1">
    <property type="nucleotide sequence ID" value="NZ_VJVZ01000006.1"/>
</dbReference>
<dbReference type="Gene3D" id="2.60.40.10">
    <property type="entry name" value="Immunoglobulins"/>
    <property type="match status" value="2"/>
</dbReference>
<comment type="caution">
    <text evidence="2">The sequence shown here is derived from an EMBL/GenBank/DDBJ whole genome shotgun (WGS) entry which is preliminary data.</text>
</comment>
<reference evidence="2 3" key="1">
    <citation type="submission" date="2019-07" db="EMBL/GenBank/DDBJ databases">
        <title>Flavobacterium sp. nov., isolated from glacier ice.</title>
        <authorList>
            <person name="Liu Q."/>
            <person name="Xin Y.-H."/>
        </authorList>
    </citation>
    <scope>NUCLEOTIDE SEQUENCE [LARGE SCALE GENOMIC DNA]</scope>
    <source>
        <strain evidence="2 3">ZT4R6</strain>
    </source>
</reference>
<accession>A0A552V1E7</accession>
<evidence type="ECO:0000313" key="3">
    <source>
        <dbReference type="Proteomes" id="UP000320643"/>
    </source>
</evidence>
<dbReference type="NCBIfam" id="TIGR04131">
    <property type="entry name" value="Bac_Flav_CTERM"/>
    <property type="match status" value="1"/>
</dbReference>
<proteinExistence type="predicted"/>
<dbReference type="Proteomes" id="UP000320643">
    <property type="component" value="Unassembled WGS sequence"/>
</dbReference>
<protein>
    <submittedName>
        <fullName evidence="2">T9SS type B sorting domain-containing protein</fullName>
    </submittedName>
</protein>